<gene>
    <name evidence="1" type="ORF">STSP1_00074</name>
</gene>
<dbReference type="EMBL" id="CP021023">
    <property type="protein sequence ID" value="ARN55710.1"/>
    <property type="molecule type" value="Genomic_DNA"/>
</dbReference>
<keyword evidence="2" id="KW-1185">Reference proteome</keyword>
<dbReference type="STRING" id="1941349.STSP1_00074"/>
<organism evidence="1 2">
    <name type="scientific">Sedimentisphaera salicampi</name>
    <dbReference type="NCBI Taxonomy" id="1941349"/>
    <lineage>
        <taxon>Bacteria</taxon>
        <taxon>Pseudomonadati</taxon>
        <taxon>Planctomycetota</taxon>
        <taxon>Phycisphaerae</taxon>
        <taxon>Sedimentisphaerales</taxon>
        <taxon>Sedimentisphaeraceae</taxon>
        <taxon>Sedimentisphaera</taxon>
    </lineage>
</organism>
<dbReference type="AlphaFoldDB" id="A0A1W6LIT9"/>
<evidence type="ECO:0000313" key="2">
    <source>
        <dbReference type="Proteomes" id="UP000193334"/>
    </source>
</evidence>
<dbReference type="KEGG" id="pbp:STSP1_00074"/>
<dbReference type="Proteomes" id="UP000193334">
    <property type="component" value="Chromosome"/>
</dbReference>
<sequence>MGKEVTENDKKLAQHCVNCKICQYARKKQNGVIYSLVKFGEKFCPFCRAYEKVHGKKAYETEERNSK</sequence>
<reference evidence="2" key="1">
    <citation type="submission" date="2017-04" db="EMBL/GenBank/DDBJ databases">
        <title>Comparative genomics and description of representatives of a novel lineage of planctomycetes thriving in anoxic sediments.</title>
        <authorList>
            <person name="Spring S."/>
            <person name="Bunk B."/>
            <person name="Sproer C."/>
        </authorList>
    </citation>
    <scope>NUCLEOTIDE SEQUENCE [LARGE SCALE GENOMIC DNA]</scope>
    <source>
        <strain evidence="2">ST-PulAB-D4</strain>
    </source>
</reference>
<proteinExistence type="predicted"/>
<dbReference type="OrthoDB" id="5397862at2"/>
<accession>A0A1W6LIT9</accession>
<name>A0A1W6LIT9_9BACT</name>
<dbReference type="RefSeq" id="WP_085754441.1">
    <property type="nucleotide sequence ID" value="NZ_CP021023.1"/>
</dbReference>
<protein>
    <submittedName>
        <fullName evidence="1">Uncharacterized protein</fullName>
    </submittedName>
</protein>
<evidence type="ECO:0000313" key="1">
    <source>
        <dbReference type="EMBL" id="ARN55710.1"/>
    </source>
</evidence>